<organism evidence="1">
    <name type="scientific">Arion vulgaris</name>
    <dbReference type="NCBI Taxonomy" id="1028688"/>
    <lineage>
        <taxon>Eukaryota</taxon>
        <taxon>Metazoa</taxon>
        <taxon>Spiralia</taxon>
        <taxon>Lophotrochozoa</taxon>
        <taxon>Mollusca</taxon>
        <taxon>Gastropoda</taxon>
        <taxon>Heterobranchia</taxon>
        <taxon>Euthyneura</taxon>
        <taxon>Panpulmonata</taxon>
        <taxon>Eupulmonata</taxon>
        <taxon>Stylommatophora</taxon>
        <taxon>Helicina</taxon>
        <taxon>Arionoidea</taxon>
        <taxon>Arionidae</taxon>
        <taxon>Arion</taxon>
    </lineage>
</organism>
<proteinExistence type="predicted"/>
<evidence type="ECO:0000313" key="1">
    <source>
        <dbReference type="EMBL" id="CEK59929.1"/>
    </source>
</evidence>
<feature type="non-terminal residue" evidence="1">
    <location>
        <position position="1"/>
    </location>
</feature>
<accession>A0A0B6YUK8</accession>
<sequence length="52" mass="6295">PPFRRAFSVFRYNTDISQLDIHKNIVDIYKRNEHHEIIIKKNIFVLTLITNI</sequence>
<dbReference type="EMBL" id="HACG01013064">
    <property type="protein sequence ID" value="CEK59929.1"/>
    <property type="molecule type" value="Transcribed_RNA"/>
</dbReference>
<name>A0A0B6YUK8_9EUPU</name>
<dbReference type="AlphaFoldDB" id="A0A0B6YUK8"/>
<protein>
    <submittedName>
        <fullName evidence="1">Uncharacterized protein</fullName>
    </submittedName>
</protein>
<gene>
    <name evidence="1" type="primary">ORF37879</name>
</gene>
<reference evidence="1" key="1">
    <citation type="submission" date="2014-12" db="EMBL/GenBank/DDBJ databases">
        <title>Insight into the proteome of Arion vulgaris.</title>
        <authorList>
            <person name="Aradska J."/>
            <person name="Bulat T."/>
            <person name="Smidak R."/>
            <person name="Sarate P."/>
            <person name="Gangsoo J."/>
            <person name="Sialana F."/>
            <person name="Bilban M."/>
            <person name="Lubec G."/>
        </authorList>
    </citation>
    <scope>NUCLEOTIDE SEQUENCE</scope>
    <source>
        <tissue evidence="1">Skin</tissue>
    </source>
</reference>